<protein>
    <recommendedName>
        <fullName evidence="4">Secreted protein</fullName>
    </recommendedName>
</protein>
<sequence length="149" mass="15744">MILHRIKPAGLFLAGAAVTALAFAGPEAAASETGPSVLETPPDDIQPPTTPCGACYNMRNRLLYLSVAKFDKIPAVVLDLYEPDGGGAGIYGPLGPLKSIPVDKAYIVYYVPQGPTKGIGSGEVRWKDSYGRVRTVDVTVDDPEPQGDE</sequence>
<dbReference type="AlphaFoldDB" id="A0A150PHU7"/>
<evidence type="ECO:0008006" key="4">
    <source>
        <dbReference type="Google" id="ProtNLM"/>
    </source>
</evidence>
<comment type="caution">
    <text evidence="2">The sequence shown here is derived from an EMBL/GenBank/DDBJ whole genome shotgun (WGS) entry which is preliminary data.</text>
</comment>
<feature type="chain" id="PRO_5007565926" description="Secreted protein" evidence="1">
    <location>
        <begin position="25"/>
        <end position="149"/>
    </location>
</feature>
<organism evidence="2 3">
    <name type="scientific">Sorangium cellulosum</name>
    <name type="common">Polyangium cellulosum</name>
    <dbReference type="NCBI Taxonomy" id="56"/>
    <lineage>
        <taxon>Bacteria</taxon>
        <taxon>Pseudomonadati</taxon>
        <taxon>Myxococcota</taxon>
        <taxon>Polyangia</taxon>
        <taxon>Polyangiales</taxon>
        <taxon>Polyangiaceae</taxon>
        <taxon>Sorangium</taxon>
    </lineage>
</organism>
<dbReference type="EMBL" id="JELX01002488">
    <property type="protein sequence ID" value="KYF55234.1"/>
    <property type="molecule type" value="Genomic_DNA"/>
</dbReference>
<keyword evidence="1" id="KW-0732">Signal</keyword>
<proteinExistence type="predicted"/>
<accession>A0A150PHU7</accession>
<gene>
    <name evidence="2" type="ORF">BE04_48590</name>
</gene>
<reference evidence="2 3" key="1">
    <citation type="submission" date="2014-02" db="EMBL/GenBank/DDBJ databases">
        <title>The small core and large imbalanced accessory genome model reveals a collaborative survival strategy of Sorangium cellulosum strains in nature.</title>
        <authorList>
            <person name="Han K."/>
            <person name="Peng R."/>
            <person name="Blom J."/>
            <person name="Li Y.-Z."/>
        </authorList>
    </citation>
    <scope>NUCLEOTIDE SEQUENCE [LARGE SCALE GENOMIC DNA]</scope>
    <source>
        <strain evidence="2 3">So0157-18</strain>
    </source>
</reference>
<evidence type="ECO:0000313" key="3">
    <source>
        <dbReference type="Proteomes" id="UP000075604"/>
    </source>
</evidence>
<feature type="signal peptide" evidence="1">
    <location>
        <begin position="1"/>
        <end position="24"/>
    </location>
</feature>
<evidence type="ECO:0000313" key="2">
    <source>
        <dbReference type="EMBL" id="KYF55234.1"/>
    </source>
</evidence>
<evidence type="ECO:0000256" key="1">
    <source>
        <dbReference type="SAM" id="SignalP"/>
    </source>
</evidence>
<dbReference type="Proteomes" id="UP000075604">
    <property type="component" value="Unassembled WGS sequence"/>
</dbReference>
<name>A0A150PHU7_SORCE</name>